<dbReference type="AlphaFoldDB" id="A0A1X4ND45"/>
<evidence type="ECO:0000259" key="1">
    <source>
        <dbReference type="PROSITE" id="PS50943"/>
    </source>
</evidence>
<dbReference type="OrthoDB" id="9785973at2"/>
<keyword evidence="3" id="KW-1185">Reference proteome</keyword>
<dbReference type="Pfam" id="PF17765">
    <property type="entry name" value="MLTR_LBD"/>
    <property type="match status" value="1"/>
</dbReference>
<protein>
    <recommendedName>
        <fullName evidence="1">HTH cro/C1-type domain-containing protein</fullName>
    </recommendedName>
</protein>
<sequence length="253" mass="28365">MSQFAQFLKTWRAARRLSQLDLALEAEVSARHLSFLETGRAKPSREMVLRLAEALRMPLDARNQMLTHAGFAVRYKVRDWEDADMAPVRQAIAWQLDRNMPYPGLAFDRLWTIRAANPTALALFGAFGMGVGDSMLDLLMSDTLPQVVENWPEVAHHAAIRLRTEDAALGGVPEFHPVIHHLANVEQPERQTAGPVIPTVLRMDGLELSMFATISQFGTPEDLLLDDLKLELYFPMDPATEAAFQEIAARHVV</sequence>
<proteinExistence type="predicted"/>
<name>A0A1X4ND45_9RHOB</name>
<organism evidence="2 3">
    <name type="scientific">Marivita geojedonensis</name>
    <dbReference type="NCBI Taxonomy" id="1123756"/>
    <lineage>
        <taxon>Bacteria</taxon>
        <taxon>Pseudomonadati</taxon>
        <taxon>Pseudomonadota</taxon>
        <taxon>Alphaproteobacteria</taxon>
        <taxon>Rhodobacterales</taxon>
        <taxon>Roseobacteraceae</taxon>
        <taxon>Marivita</taxon>
    </lineage>
</organism>
<dbReference type="STRING" id="1123756.MGEO_18795"/>
<dbReference type="InterPro" id="IPR041413">
    <property type="entry name" value="MLTR_LBD"/>
</dbReference>
<dbReference type="PROSITE" id="PS50943">
    <property type="entry name" value="HTH_CROC1"/>
    <property type="match status" value="1"/>
</dbReference>
<dbReference type="InterPro" id="IPR010982">
    <property type="entry name" value="Lambda_DNA-bd_dom_sf"/>
</dbReference>
<dbReference type="InterPro" id="IPR001387">
    <property type="entry name" value="Cro/C1-type_HTH"/>
</dbReference>
<feature type="domain" description="HTH cro/C1-type" evidence="1">
    <location>
        <begin position="8"/>
        <end position="62"/>
    </location>
</feature>
<dbReference type="SUPFAM" id="SSF47413">
    <property type="entry name" value="lambda repressor-like DNA-binding domains"/>
    <property type="match status" value="1"/>
</dbReference>
<dbReference type="PANTHER" id="PTHR35010:SF4">
    <property type="entry name" value="BLL5781 PROTEIN"/>
    <property type="match status" value="1"/>
</dbReference>
<evidence type="ECO:0000313" key="2">
    <source>
        <dbReference type="EMBL" id="OSQ44668.1"/>
    </source>
</evidence>
<accession>A0A1X4ND45</accession>
<dbReference type="GO" id="GO:0003677">
    <property type="term" value="F:DNA binding"/>
    <property type="evidence" value="ECO:0007669"/>
    <property type="project" value="InterPro"/>
</dbReference>
<dbReference type="SMART" id="SM00530">
    <property type="entry name" value="HTH_XRE"/>
    <property type="match status" value="1"/>
</dbReference>
<gene>
    <name evidence="2" type="ORF">MGEO_18795</name>
</gene>
<evidence type="ECO:0000313" key="3">
    <source>
        <dbReference type="Proteomes" id="UP000193926"/>
    </source>
</evidence>
<dbReference type="Gene3D" id="3.30.450.180">
    <property type="match status" value="1"/>
</dbReference>
<dbReference type="PANTHER" id="PTHR35010">
    <property type="entry name" value="BLL4672 PROTEIN-RELATED"/>
    <property type="match status" value="1"/>
</dbReference>
<comment type="caution">
    <text evidence="2">The sequence shown here is derived from an EMBL/GenBank/DDBJ whole genome shotgun (WGS) entry which is preliminary data.</text>
</comment>
<dbReference type="EMBL" id="JFKC01000029">
    <property type="protein sequence ID" value="OSQ44668.1"/>
    <property type="molecule type" value="Genomic_DNA"/>
</dbReference>
<dbReference type="Pfam" id="PF13560">
    <property type="entry name" value="HTH_31"/>
    <property type="match status" value="1"/>
</dbReference>
<dbReference type="CDD" id="cd00093">
    <property type="entry name" value="HTH_XRE"/>
    <property type="match status" value="1"/>
</dbReference>
<dbReference type="Gene3D" id="1.10.260.40">
    <property type="entry name" value="lambda repressor-like DNA-binding domains"/>
    <property type="match status" value="1"/>
</dbReference>
<reference evidence="2 3" key="1">
    <citation type="submission" date="2014-03" db="EMBL/GenBank/DDBJ databases">
        <title>The draft genome sequence of Marivita geojedonensis KCTC 23882.</title>
        <authorList>
            <person name="Lai Q."/>
            <person name="Shao Z."/>
        </authorList>
    </citation>
    <scope>NUCLEOTIDE SEQUENCE [LARGE SCALE GENOMIC DNA]</scope>
    <source>
        <strain evidence="2 3">DPG-138</strain>
    </source>
</reference>
<dbReference type="Proteomes" id="UP000193926">
    <property type="component" value="Unassembled WGS sequence"/>
</dbReference>
<dbReference type="RefSeq" id="WP_158091055.1">
    <property type="nucleotide sequence ID" value="NZ_JFKC01000029.1"/>
</dbReference>